<sequence>MQWKYLSPLLFLLLLLTSGCGMESKEEDLLGTIRTETEEIAELYHDIYEDAKTRNSLADTETALAIAARLGESGYCVTDAENQNLINLTNHETMEAFCSLVDEGRDGEAVFFCVMQTGGLLRFDLTSAGGEVSVVRTVLSWEEEKPSVTYQSSYAADGWTYEGGCLFFEEAQPVAYDGAPGYTALRIQPLDEACLKWNRNCLRLVGYPSNNLFFLDWTEKDYGSLNFYDLFAILYPIARGTQIPYEQTVDGSEYQVPAEEFASVIQTFFSIDEETLHQIEGYQPDTDSYVYQTRSFTNKAGSPNSPYPEAVSCRENADGTLTLTVRAVWPSEHLPQAFSHEVTIRPLLDGGFQFVSNRMLPSAEDVFPSWVEEVLGESSTASSSARTPKSISSTMLK</sequence>
<gene>
    <name evidence="2" type="ORF">H9926_00095</name>
</gene>
<evidence type="ECO:0000256" key="1">
    <source>
        <dbReference type="SAM" id="MobiDB-lite"/>
    </source>
</evidence>
<feature type="region of interest" description="Disordered" evidence="1">
    <location>
        <begin position="378"/>
        <end position="397"/>
    </location>
</feature>
<dbReference type="Proteomes" id="UP000823922">
    <property type="component" value="Unassembled WGS sequence"/>
</dbReference>
<evidence type="ECO:0000313" key="3">
    <source>
        <dbReference type="Proteomes" id="UP000823922"/>
    </source>
</evidence>
<evidence type="ECO:0000313" key="2">
    <source>
        <dbReference type="EMBL" id="HJC86405.1"/>
    </source>
</evidence>
<proteinExistence type="predicted"/>
<protein>
    <recommendedName>
        <fullName evidence="4">Short-chain isoprenyl diphosphate synthase</fullName>
    </recommendedName>
</protein>
<dbReference type="Pfam" id="PF19546">
    <property type="entry name" value="DUF6070"/>
    <property type="match status" value="1"/>
</dbReference>
<dbReference type="PROSITE" id="PS51257">
    <property type="entry name" value="PROKAR_LIPOPROTEIN"/>
    <property type="match status" value="1"/>
</dbReference>
<dbReference type="EMBL" id="DWVS01000003">
    <property type="protein sequence ID" value="HJC86405.1"/>
    <property type="molecule type" value="Genomic_DNA"/>
</dbReference>
<evidence type="ECO:0008006" key="4">
    <source>
        <dbReference type="Google" id="ProtNLM"/>
    </source>
</evidence>
<reference evidence="2" key="2">
    <citation type="submission" date="2021-04" db="EMBL/GenBank/DDBJ databases">
        <authorList>
            <person name="Gilroy R."/>
        </authorList>
    </citation>
    <scope>NUCLEOTIDE SEQUENCE</scope>
    <source>
        <strain evidence="2">ChiBcec1-1630</strain>
    </source>
</reference>
<accession>A0A9D2QF22</accession>
<comment type="caution">
    <text evidence="2">The sequence shown here is derived from an EMBL/GenBank/DDBJ whole genome shotgun (WGS) entry which is preliminary data.</text>
</comment>
<reference evidence="2" key="1">
    <citation type="journal article" date="2021" name="PeerJ">
        <title>Extensive microbial diversity within the chicken gut microbiome revealed by metagenomics and culture.</title>
        <authorList>
            <person name="Gilroy R."/>
            <person name="Ravi A."/>
            <person name="Getino M."/>
            <person name="Pursley I."/>
            <person name="Horton D.L."/>
            <person name="Alikhan N.F."/>
            <person name="Baker D."/>
            <person name="Gharbi K."/>
            <person name="Hall N."/>
            <person name="Watson M."/>
            <person name="Adriaenssens E.M."/>
            <person name="Foster-Nyarko E."/>
            <person name="Jarju S."/>
            <person name="Secka A."/>
            <person name="Antonio M."/>
            <person name="Oren A."/>
            <person name="Chaudhuri R.R."/>
            <person name="La Ragione R."/>
            <person name="Hildebrand F."/>
            <person name="Pallen M.J."/>
        </authorList>
    </citation>
    <scope>NUCLEOTIDE SEQUENCE</scope>
    <source>
        <strain evidence="2">ChiBcec1-1630</strain>
    </source>
</reference>
<dbReference type="AlphaFoldDB" id="A0A9D2QF22"/>
<dbReference type="InterPro" id="IPR045714">
    <property type="entry name" value="DUF6070"/>
</dbReference>
<organism evidence="2 3">
    <name type="scientific">Candidatus Eisenbergiella intestinigallinarum</name>
    <dbReference type="NCBI Taxonomy" id="2838549"/>
    <lineage>
        <taxon>Bacteria</taxon>
        <taxon>Bacillati</taxon>
        <taxon>Bacillota</taxon>
        <taxon>Clostridia</taxon>
        <taxon>Lachnospirales</taxon>
        <taxon>Lachnospiraceae</taxon>
        <taxon>Eisenbergiella</taxon>
    </lineage>
</organism>
<name>A0A9D2QF22_9FIRM</name>